<dbReference type="Proteomes" id="UP001371456">
    <property type="component" value="Unassembled WGS sequence"/>
</dbReference>
<accession>A0AAN8Y7R9</accession>
<evidence type="ECO:0000313" key="2">
    <source>
        <dbReference type="Proteomes" id="UP001371456"/>
    </source>
</evidence>
<organism evidence="1 2">
    <name type="scientific">Solanum bulbocastanum</name>
    <name type="common">Wild potato</name>
    <dbReference type="NCBI Taxonomy" id="147425"/>
    <lineage>
        <taxon>Eukaryota</taxon>
        <taxon>Viridiplantae</taxon>
        <taxon>Streptophyta</taxon>
        <taxon>Embryophyta</taxon>
        <taxon>Tracheophyta</taxon>
        <taxon>Spermatophyta</taxon>
        <taxon>Magnoliopsida</taxon>
        <taxon>eudicotyledons</taxon>
        <taxon>Gunneridae</taxon>
        <taxon>Pentapetalae</taxon>
        <taxon>asterids</taxon>
        <taxon>lamiids</taxon>
        <taxon>Solanales</taxon>
        <taxon>Solanaceae</taxon>
        <taxon>Solanoideae</taxon>
        <taxon>Solaneae</taxon>
        <taxon>Solanum</taxon>
    </lineage>
</organism>
<protein>
    <submittedName>
        <fullName evidence="1">Uncharacterized protein</fullName>
    </submittedName>
</protein>
<dbReference type="EMBL" id="JBANQN010000009">
    <property type="protein sequence ID" value="KAK6779908.1"/>
    <property type="molecule type" value="Genomic_DNA"/>
</dbReference>
<evidence type="ECO:0000313" key="1">
    <source>
        <dbReference type="EMBL" id="KAK6779908.1"/>
    </source>
</evidence>
<comment type="caution">
    <text evidence="1">The sequence shown here is derived from an EMBL/GenBank/DDBJ whole genome shotgun (WGS) entry which is preliminary data.</text>
</comment>
<reference evidence="1 2" key="1">
    <citation type="submission" date="2024-02" db="EMBL/GenBank/DDBJ databases">
        <title>de novo genome assembly of Solanum bulbocastanum strain 11H21.</title>
        <authorList>
            <person name="Hosaka A.J."/>
        </authorList>
    </citation>
    <scope>NUCLEOTIDE SEQUENCE [LARGE SCALE GENOMIC DNA]</scope>
    <source>
        <tissue evidence="1">Young leaves</tissue>
    </source>
</reference>
<sequence>MGHASFSLLSKLVMKHLVHVTLQIKICVAIVHAVYAKEKYVKSSFKQNTKVHTEESNHISNIFDDENLGNIVDEPGSL</sequence>
<proteinExistence type="predicted"/>
<gene>
    <name evidence="1" type="ORF">RDI58_022092</name>
</gene>
<keyword evidence="2" id="KW-1185">Reference proteome</keyword>
<dbReference type="AlphaFoldDB" id="A0AAN8Y7R9"/>
<name>A0AAN8Y7R9_SOLBU</name>